<dbReference type="Pfam" id="PF14905">
    <property type="entry name" value="OMP_b-brl_3"/>
    <property type="match status" value="1"/>
</dbReference>
<gene>
    <name evidence="5" type="ORF">ICL07_31265</name>
</gene>
<dbReference type="Gene3D" id="2.170.130.10">
    <property type="entry name" value="TonB-dependent receptor, plug domain"/>
    <property type="match status" value="1"/>
</dbReference>
<comment type="caution">
    <text evidence="5">The sequence shown here is derived from an EMBL/GenBank/DDBJ whole genome shotgun (WGS) entry which is preliminary data.</text>
</comment>
<dbReference type="PANTHER" id="PTHR40980">
    <property type="entry name" value="PLUG DOMAIN-CONTAINING PROTEIN"/>
    <property type="match status" value="1"/>
</dbReference>
<dbReference type="SUPFAM" id="SSF49452">
    <property type="entry name" value="Starch-binding domain-like"/>
    <property type="match status" value="1"/>
</dbReference>
<keyword evidence="3" id="KW-0998">Cell outer membrane</keyword>
<dbReference type="RefSeq" id="WP_188091995.1">
    <property type="nucleotide sequence ID" value="NZ_JACVFC010000007.1"/>
</dbReference>
<proteinExistence type="predicted"/>
<dbReference type="Gene3D" id="2.60.40.10">
    <property type="entry name" value="Immunoglobulins"/>
    <property type="match status" value="1"/>
</dbReference>
<evidence type="ECO:0000256" key="2">
    <source>
        <dbReference type="ARBA" id="ARBA00023136"/>
    </source>
</evidence>
<keyword evidence="2" id="KW-0472">Membrane</keyword>
<dbReference type="InterPro" id="IPR037066">
    <property type="entry name" value="Plug_dom_sf"/>
</dbReference>
<evidence type="ECO:0000256" key="1">
    <source>
        <dbReference type="ARBA" id="ARBA00004442"/>
    </source>
</evidence>
<evidence type="ECO:0000313" key="5">
    <source>
        <dbReference type="EMBL" id="MBC9934899.1"/>
    </source>
</evidence>
<keyword evidence="5" id="KW-0675">Receptor</keyword>
<protein>
    <submittedName>
        <fullName evidence="5">TonB-dependent receptor</fullName>
    </submittedName>
</protein>
<name>A0ABR7TZP0_9BACT</name>
<evidence type="ECO:0000256" key="3">
    <source>
        <dbReference type="ARBA" id="ARBA00023237"/>
    </source>
</evidence>
<dbReference type="EMBL" id="JACVFC010000007">
    <property type="protein sequence ID" value="MBC9934899.1"/>
    <property type="molecule type" value="Genomic_DNA"/>
</dbReference>
<organism evidence="5 6">
    <name type="scientific">Chitinophaga qingshengii</name>
    <dbReference type="NCBI Taxonomy" id="1569794"/>
    <lineage>
        <taxon>Bacteria</taxon>
        <taxon>Pseudomonadati</taxon>
        <taxon>Bacteroidota</taxon>
        <taxon>Chitinophagia</taxon>
        <taxon>Chitinophagales</taxon>
        <taxon>Chitinophagaceae</taxon>
        <taxon>Chitinophaga</taxon>
    </lineage>
</organism>
<dbReference type="Proteomes" id="UP000659124">
    <property type="component" value="Unassembled WGS sequence"/>
</dbReference>
<dbReference type="PANTHER" id="PTHR40980:SF4">
    <property type="entry name" value="TONB-DEPENDENT RECEPTOR-LIKE BETA-BARREL DOMAIN-CONTAINING PROTEIN"/>
    <property type="match status" value="1"/>
</dbReference>
<evidence type="ECO:0000313" key="6">
    <source>
        <dbReference type="Proteomes" id="UP000659124"/>
    </source>
</evidence>
<sequence>MSNSIMITRVLILLSITFPLFTFPLMAQVGFKGEISGVVTDSAGSKRSGVGLGLLKAADSSAIKFAVTDEAGRYRFENVAGGDYYIAAMNGGGTKIVSSRLTVSDARSLVNVPDITLSLPPRELATVTVAGQKPLIERKLDRIVLNVENSPLAAGNSALEVIARAPGVSVDNEGAISLRGKQGVNVLINGKPTYLSAADLANMLRATDGSTIQSVEIISNPSARYDASGSSGVIDIKLKKDRSMGTNGSIVIGSGWGNYYKGNGGLSLSHREGKVALFANYNYLYNKRDRDMVINRVNETSIENTYFQQNSRLVREYSNHSFKAGIDYNVSSRNTIGFTFTGYANNTIADGNGTTLMGPGGKINDSLITDNSDGHSRFRNMAFNLNNKTVFDSSGRSLSVDLDYSEFSNKDIFYYDNYTRIIKTGIDLAPVSIRNITPATIRIYALKADYAQPLRKGYTLESGVKISYVKTDNDLRFDSLKNGDWKHTDRSNQFIYDENVYAAYLNVNKEFSKTKIQAGLRAEHTNLSGNSVTLSKVTNRNYTSLFPTLFVSRKLGKEHELMFSYGRRINRPNYQDLNPFIYFVDKYTLREGNPYLNPQFANTAGLSYIWKDTYAASFEVSGTNDAITQVLLTDTTSKILYQTNRNLAKELELNLNISVPVKITDWWTSSNDITVFYLKYQTPELLGAPLNVGKTGVFINSNNSLKLGKRIRLEVIADYKSPITYGTVEFFRSQFYVDLGMSYSLFGKRANLKLGISDVFNTLDQHIRSVIPAVNYSINQKNETRVVRLTFTYRFGNNELKPFNNRRSGVEDETKRVQPGN</sequence>
<evidence type="ECO:0000259" key="4">
    <source>
        <dbReference type="Pfam" id="PF14905"/>
    </source>
</evidence>
<dbReference type="SUPFAM" id="SSF56935">
    <property type="entry name" value="Porins"/>
    <property type="match status" value="1"/>
</dbReference>
<feature type="domain" description="Outer membrane protein beta-barrel" evidence="4">
    <location>
        <begin position="391"/>
        <end position="793"/>
    </location>
</feature>
<dbReference type="InterPro" id="IPR013783">
    <property type="entry name" value="Ig-like_fold"/>
</dbReference>
<keyword evidence="6" id="KW-1185">Reference proteome</keyword>
<dbReference type="InterPro" id="IPR036942">
    <property type="entry name" value="Beta-barrel_TonB_sf"/>
</dbReference>
<dbReference type="Gene3D" id="2.40.170.20">
    <property type="entry name" value="TonB-dependent receptor, beta-barrel domain"/>
    <property type="match status" value="1"/>
</dbReference>
<dbReference type="InterPro" id="IPR013784">
    <property type="entry name" value="Carb-bd-like_fold"/>
</dbReference>
<accession>A0ABR7TZP0</accession>
<reference evidence="5 6" key="1">
    <citation type="submission" date="2020-09" db="EMBL/GenBank/DDBJ databases">
        <title>Genome sequences of type strains of Chitinophaga qingshengii and Chitinophaga varians.</title>
        <authorList>
            <person name="Kittiwongwattana C."/>
        </authorList>
    </citation>
    <scope>NUCLEOTIDE SEQUENCE [LARGE SCALE GENOMIC DNA]</scope>
    <source>
        <strain evidence="5 6">JCM 30026</strain>
    </source>
</reference>
<dbReference type="InterPro" id="IPR041700">
    <property type="entry name" value="OMP_b-brl_3"/>
</dbReference>
<comment type="subcellular location">
    <subcellularLocation>
        <location evidence="1">Cell outer membrane</location>
    </subcellularLocation>
</comment>